<sequence length="216" mass="22826">MDAALSEIHRIQRSFRAVMEAMARPGRPTMMPLAAGAQRRYPGIRKPLATLIDMLVDQATTFSIANGCDGALADAVSAETHARRVLPDQSAFVIVPEDADAPCVEMAVAHATAGSLIAPETGATILIGCGRIAMRGDGAESPDGNPNMHWVSVEGPGVKESHVFGVDRIDWAWARNRREDEFPCGIDIVLADEQGAVVAVPRTSFVSLLAVAGGAK</sequence>
<proteinExistence type="predicted"/>
<dbReference type="EMBL" id="JBBNOP010000011">
    <property type="protein sequence ID" value="MEQ3363757.1"/>
    <property type="molecule type" value="Genomic_DNA"/>
</dbReference>
<reference evidence="1 2" key="1">
    <citation type="submission" date="2024-04" db="EMBL/GenBank/DDBJ databases">
        <title>Human intestinal bacterial collection.</title>
        <authorList>
            <person name="Pauvert C."/>
            <person name="Hitch T.C.A."/>
            <person name="Clavel T."/>
        </authorList>
    </citation>
    <scope>NUCLEOTIDE SEQUENCE [LARGE SCALE GENOMIC DNA]</scope>
    <source>
        <strain evidence="1 2">CLA-KB-H42</strain>
    </source>
</reference>
<protein>
    <submittedName>
        <fullName evidence="1">Phosphonate C-P lyase system protein PhnH</fullName>
    </submittedName>
</protein>
<evidence type="ECO:0000313" key="1">
    <source>
        <dbReference type="EMBL" id="MEQ3363757.1"/>
    </source>
</evidence>
<gene>
    <name evidence="1" type="primary">phnH</name>
    <name evidence="1" type="ORF">AAA083_12300</name>
</gene>
<dbReference type="NCBIfam" id="TIGR03292">
    <property type="entry name" value="PhnH_redo"/>
    <property type="match status" value="1"/>
</dbReference>
<dbReference type="InterPro" id="IPR038058">
    <property type="entry name" value="PhnH-like_sp"/>
</dbReference>
<dbReference type="GO" id="GO:0016829">
    <property type="term" value="F:lyase activity"/>
    <property type="evidence" value="ECO:0007669"/>
    <property type="project" value="UniProtKB-KW"/>
</dbReference>
<dbReference type="SUPFAM" id="SSF159709">
    <property type="entry name" value="PhnH-like"/>
    <property type="match status" value="1"/>
</dbReference>
<keyword evidence="2" id="KW-1185">Reference proteome</keyword>
<dbReference type="InterPro" id="IPR008772">
    <property type="entry name" value="Phosphonate_metab_PhnH"/>
</dbReference>
<dbReference type="Gene3D" id="3.40.50.11310">
    <property type="entry name" value="Bacterial phosphonate metabolism protein PhnH"/>
    <property type="match status" value="1"/>
</dbReference>
<comment type="caution">
    <text evidence="1">The sequence shown here is derived from an EMBL/GenBank/DDBJ whole genome shotgun (WGS) entry which is preliminary data.</text>
</comment>
<organism evidence="1 2">
    <name type="scientific">Raoultibacter massiliensis</name>
    <dbReference type="NCBI Taxonomy" id="1852371"/>
    <lineage>
        <taxon>Bacteria</taxon>
        <taxon>Bacillati</taxon>
        <taxon>Actinomycetota</taxon>
        <taxon>Coriobacteriia</taxon>
        <taxon>Eggerthellales</taxon>
        <taxon>Eggerthellaceae</taxon>
        <taxon>Raoultibacter</taxon>
    </lineage>
</organism>
<dbReference type="RefSeq" id="WP_349227784.1">
    <property type="nucleotide sequence ID" value="NZ_JBBNOP010000011.1"/>
</dbReference>
<dbReference type="Pfam" id="PF05845">
    <property type="entry name" value="PhnH"/>
    <property type="match status" value="1"/>
</dbReference>
<keyword evidence="1" id="KW-0456">Lyase</keyword>
<evidence type="ECO:0000313" key="2">
    <source>
        <dbReference type="Proteomes" id="UP001487305"/>
    </source>
</evidence>
<dbReference type="Proteomes" id="UP001487305">
    <property type="component" value="Unassembled WGS sequence"/>
</dbReference>
<name>A0ABV1JF89_9ACTN</name>
<accession>A0ABV1JF89</accession>